<evidence type="ECO:0000256" key="5">
    <source>
        <dbReference type="ARBA" id="ARBA00022860"/>
    </source>
</evidence>
<dbReference type="InterPro" id="IPR036072">
    <property type="entry name" value="MYSc_Myo1"/>
</dbReference>
<evidence type="ECO:0000256" key="8">
    <source>
        <dbReference type="ARBA" id="ARBA00023203"/>
    </source>
</evidence>
<evidence type="ECO:0000256" key="1">
    <source>
        <dbReference type="ARBA" id="ARBA00008314"/>
    </source>
</evidence>
<dbReference type="PRINTS" id="PR00193">
    <property type="entry name" value="MYOSINHEAVY"/>
</dbReference>
<dbReference type="RefSeq" id="XP_009030881.1">
    <property type="nucleotide sequence ID" value="XM_009032633.1"/>
</dbReference>
<dbReference type="HOGENOM" id="CLU_000192_7_6_1"/>
<evidence type="ECO:0000313" key="12">
    <source>
        <dbReference type="EMBL" id="ESN91017.1"/>
    </source>
</evidence>
<dbReference type="InterPro" id="IPR001609">
    <property type="entry name" value="Myosin_head_motor_dom-like"/>
</dbReference>
<evidence type="ECO:0000256" key="3">
    <source>
        <dbReference type="ARBA" id="ARBA00022741"/>
    </source>
</evidence>
<evidence type="ECO:0000256" key="2">
    <source>
        <dbReference type="ARBA" id="ARBA00022443"/>
    </source>
</evidence>
<comment type="similarity">
    <text evidence="1 9">Belongs to the TRAFAC class myosin-kinesin ATPase superfamily. Myosin family.</text>
</comment>
<dbReference type="EnsemblMetazoa" id="HelroT116401">
    <property type="protein sequence ID" value="HelroP116401"/>
    <property type="gene ID" value="HelroG116401"/>
</dbReference>
<keyword evidence="8 9" id="KW-0009">Actin-binding</keyword>
<reference evidence="12 14" key="2">
    <citation type="journal article" date="2013" name="Nature">
        <title>Insights into bilaterian evolution from three spiralian genomes.</title>
        <authorList>
            <person name="Simakov O."/>
            <person name="Marletaz F."/>
            <person name="Cho S.J."/>
            <person name="Edsinger-Gonzales E."/>
            <person name="Havlak P."/>
            <person name="Hellsten U."/>
            <person name="Kuo D.H."/>
            <person name="Larsson T."/>
            <person name="Lv J."/>
            <person name="Arendt D."/>
            <person name="Savage R."/>
            <person name="Osoegawa K."/>
            <person name="de Jong P."/>
            <person name="Grimwood J."/>
            <person name="Chapman J.A."/>
            <person name="Shapiro H."/>
            <person name="Aerts A."/>
            <person name="Otillar R.P."/>
            <person name="Terry A.Y."/>
            <person name="Boore J.L."/>
            <person name="Grigoriev I.V."/>
            <person name="Lindberg D.R."/>
            <person name="Seaver E.C."/>
            <person name="Weisblat D.A."/>
            <person name="Putnam N.H."/>
            <person name="Rokhsar D.S."/>
        </authorList>
    </citation>
    <scope>NUCLEOTIDE SEQUENCE</scope>
</reference>
<dbReference type="CDD" id="cd01378">
    <property type="entry name" value="MYSc_Myo1"/>
    <property type="match status" value="1"/>
</dbReference>
<dbReference type="SUPFAM" id="SSF52540">
    <property type="entry name" value="P-loop containing nucleoside triphosphate hydrolases"/>
    <property type="match status" value="1"/>
</dbReference>
<dbReference type="GO" id="GO:0000146">
    <property type="term" value="F:microfilament motor activity"/>
    <property type="evidence" value="ECO:0000318"/>
    <property type="project" value="GO_Central"/>
</dbReference>
<feature type="binding site" evidence="9">
    <location>
        <begin position="89"/>
        <end position="96"/>
    </location>
    <ligand>
        <name>ATP</name>
        <dbReference type="ChEBI" id="CHEBI:30616"/>
    </ligand>
</feature>
<dbReference type="OrthoDB" id="6108017at2759"/>
<feature type="region of interest" description="Actin-binding" evidence="9">
    <location>
        <begin position="545"/>
        <end position="567"/>
    </location>
</feature>
<dbReference type="Pfam" id="PF00063">
    <property type="entry name" value="Myosin_head"/>
    <property type="match status" value="1"/>
</dbReference>
<dbReference type="SMART" id="SM00242">
    <property type="entry name" value="MYSc"/>
    <property type="match status" value="1"/>
</dbReference>
<keyword evidence="3 9" id="KW-0547">Nucleotide-binding</keyword>
<keyword evidence="6 9" id="KW-0518">Myosin</keyword>
<name>T1EGE5_HELRO</name>
<evidence type="ECO:0000313" key="13">
    <source>
        <dbReference type="EnsemblMetazoa" id="HelroP116401"/>
    </source>
</evidence>
<dbReference type="PROSITE" id="PS51456">
    <property type="entry name" value="MYOSIN_MOTOR"/>
    <property type="match status" value="1"/>
</dbReference>
<keyword evidence="5" id="KW-0112">Calmodulin-binding</keyword>
<keyword evidence="7 9" id="KW-0505">Motor protein</keyword>
<evidence type="ECO:0000256" key="4">
    <source>
        <dbReference type="ARBA" id="ARBA00022840"/>
    </source>
</evidence>
<dbReference type="FunFam" id="1.10.10.820:FF:000001">
    <property type="entry name" value="Myosin heavy chain"/>
    <property type="match status" value="1"/>
</dbReference>
<feature type="domain" description="Myosin motor" evidence="10">
    <location>
        <begin position="1"/>
        <end position="668"/>
    </location>
</feature>
<dbReference type="GO" id="GO:0016459">
    <property type="term" value="C:myosin complex"/>
    <property type="evidence" value="ECO:0007669"/>
    <property type="project" value="UniProtKB-KW"/>
</dbReference>
<reference evidence="13" key="3">
    <citation type="submission" date="2015-06" db="UniProtKB">
        <authorList>
            <consortium name="EnsemblMetazoa"/>
        </authorList>
    </citation>
    <scope>IDENTIFICATION</scope>
</reference>
<dbReference type="PANTHER" id="PTHR13140:SF729">
    <property type="entry name" value="UNCONVENTIONAL MYOSIN-IE"/>
    <property type="match status" value="1"/>
</dbReference>
<evidence type="ECO:0000313" key="14">
    <source>
        <dbReference type="Proteomes" id="UP000015101"/>
    </source>
</evidence>
<dbReference type="FunFam" id="1.20.5.4820:FF:000004">
    <property type="entry name" value="Myosin IE"/>
    <property type="match status" value="1"/>
</dbReference>
<evidence type="ECO:0000256" key="6">
    <source>
        <dbReference type="ARBA" id="ARBA00023123"/>
    </source>
</evidence>
<evidence type="ECO:0000259" key="10">
    <source>
        <dbReference type="PROSITE" id="PS51456"/>
    </source>
</evidence>
<dbReference type="Proteomes" id="UP000015101">
    <property type="component" value="Unassembled WGS sequence"/>
</dbReference>
<dbReference type="Gene3D" id="1.20.5.4820">
    <property type="match status" value="1"/>
</dbReference>
<dbReference type="PROSITE" id="PS51757">
    <property type="entry name" value="TH1"/>
    <property type="match status" value="1"/>
</dbReference>
<dbReference type="GO" id="GO:0051015">
    <property type="term" value="F:actin filament binding"/>
    <property type="evidence" value="ECO:0000318"/>
    <property type="project" value="GO_Central"/>
</dbReference>
<evidence type="ECO:0000256" key="9">
    <source>
        <dbReference type="PROSITE-ProRule" id="PRU00782"/>
    </source>
</evidence>
<evidence type="ECO:0000256" key="7">
    <source>
        <dbReference type="ARBA" id="ARBA00023175"/>
    </source>
</evidence>
<feature type="domain" description="TH1" evidence="11">
    <location>
        <begin position="706"/>
        <end position="897"/>
    </location>
</feature>
<reference evidence="14" key="1">
    <citation type="submission" date="2012-12" db="EMBL/GenBank/DDBJ databases">
        <authorList>
            <person name="Hellsten U."/>
            <person name="Grimwood J."/>
            <person name="Chapman J.A."/>
            <person name="Shapiro H."/>
            <person name="Aerts A."/>
            <person name="Otillar R.P."/>
            <person name="Terry A.Y."/>
            <person name="Boore J.L."/>
            <person name="Simakov O."/>
            <person name="Marletaz F."/>
            <person name="Cho S.-J."/>
            <person name="Edsinger-Gonzales E."/>
            <person name="Havlak P."/>
            <person name="Kuo D.-H."/>
            <person name="Larsson T."/>
            <person name="Lv J."/>
            <person name="Arendt D."/>
            <person name="Savage R."/>
            <person name="Osoegawa K."/>
            <person name="de Jong P."/>
            <person name="Lindberg D.R."/>
            <person name="Seaver E.C."/>
            <person name="Weisblat D.A."/>
            <person name="Putnam N.H."/>
            <person name="Grigoriev I.V."/>
            <person name="Rokhsar D.S."/>
        </authorList>
    </citation>
    <scope>NUCLEOTIDE SEQUENCE</scope>
</reference>
<dbReference type="GeneID" id="20195647"/>
<dbReference type="InterPro" id="IPR010926">
    <property type="entry name" value="Myosin_TH1"/>
</dbReference>
<evidence type="ECO:0000259" key="11">
    <source>
        <dbReference type="PROSITE" id="PS51757"/>
    </source>
</evidence>
<sequence>MVLLQKISESAIVDNLKKRFMDDHIYTYIGPVLISVNPFAQLNIYGEKEIDRYQGAASYENPPHVYALTDDMYRNMLIDMENHCVIISGESGAGKTVAAKYIMSYIAKISGGGQTVKRVKDIILESNPLLEAFGNAKTLRNNNSSRFGKYVEIQFSRGGEPVGGKISNFLLEKSRVVTRHKDERCFHIFYQVIKGASSDMKDSYGLTNLEYFNYLSSSGGYNVQGTDDVKEFQETKHAMGVMGLTKADESNVLSLVAAVLHLGNITFKEKGNYSDVFDRQFLDFPAHLLAVDANRLNKKLISRTMEGKWGGKNENVEVTLNTEQAAHTRDALSKAIYSRLFDFLVESVNKAMAHPRQEIATGILDIYGFEIFDKNSFEQFCINYVNEKLQQIFIELTLKAEQEEYVQENIKWTPIDYFNNKIVCDLIEAKNPVGIICILDDLCATLHAVSEGADEKLLGKLNAGVGRHEHYQQSGAGFVIQHYAGKVIYDVYGFCEKNRDVLFPDLILIMQSSRNRFIVDLFPEVVDGQAKTRPTTAGTKIRTQANKLVEALMKCTPHYIRCIKPNETKRAKDWDEERVRHQVEYLGLKENIRVRRAGFAYRRVFDKFLRRYAILTPETYPNWKGDVKQGILHLFNHVKMDHDQYQMGRTKVFIKNPESLFLMEELRERKFDAFARVIQKAFRKWNAQKQYIRLRQQACDLLYNKKDRRRYSINRSFVGDYIGMDRDHAIGIRALMNKRERVEFADTVKKYDRRAKAVSRDLVVTTNSVYLIGMEKAKDGPRKGQLLKVIKRKFPIEAIEKLSLSTKQDDLFVVSVSGDYDSVLESAFKTEFLTITSKRYNEITRRNLNIVFSDTSVTMMTTTMMTTTMMMIIISTLKLSSSSFQDKIQCQKRRFRWGW</sequence>
<dbReference type="STRING" id="6412.T1EGE5"/>
<keyword evidence="4 9" id="KW-0067">ATP-binding</keyword>
<dbReference type="OMA" id="NDQENQC"/>
<dbReference type="KEGG" id="hro:HELRODRAFT_116401"/>
<dbReference type="GO" id="GO:0005524">
    <property type="term" value="F:ATP binding"/>
    <property type="evidence" value="ECO:0007669"/>
    <property type="project" value="UniProtKB-UniRule"/>
</dbReference>
<dbReference type="Gene3D" id="1.20.58.530">
    <property type="match status" value="1"/>
</dbReference>
<dbReference type="GO" id="GO:0005737">
    <property type="term" value="C:cytoplasm"/>
    <property type="evidence" value="ECO:0000318"/>
    <property type="project" value="GO_Central"/>
</dbReference>
<keyword evidence="2" id="KW-0728">SH3 domain</keyword>
<proteinExistence type="inferred from homology"/>
<evidence type="ECO:0008006" key="15">
    <source>
        <dbReference type="Google" id="ProtNLM"/>
    </source>
</evidence>
<dbReference type="EMBL" id="AMQM01008164">
    <property type="status" value="NOT_ANNOTATED_CDS"/>
    <property type="molecule type" value="Genomic_DNA"/>
</dbReference>
<dbReference type="GO" id="GO:0015629">
    <property type="term" value="C:actin cytoskeleton"/>
    <property type="evidence" value="ECO:0000318"/>
    <property type="project" value="GO_Central"/>
</dbReference>
<dbReference type="GO" id="GO:0007015">
    <property type="term" value="P:actin filament organization"/>
    <property type="evidence" value="ECO:0000318"/>
    <property type="project" value="GO_Central"/>
</dbReference>
<dbReference type="eggNOG" id="KOG0162">
    <property type="taxonomic scope" value="Eukaryota"/>
</dbReference>
<accession>T1EGE5</accession>
<dbReference type="FunFam" id="1.20.120.720:FF:000010">
    <property type="entry name" value="Unconventional myosin-Ie"/>
    <property type="match status" value="1"/>
</dbReference>
<dbReference type="CTD" id="20195647"/>
<dbReference type="PANTHER" id="PTHR13140">
    <property type="entry name" value="MYOSIN"/>
    <property type="match status" value="1"/>
</dbReference>
<dbReference type="EMBL" id="KB097731">
    <property type="protein sequence ID" value="ESN91017.1"/>
    <property type="molecule type" value="Genomic_DNA"/>
</dbReference>
<dbReference type="AlphaFoldDB" id="T1EGE5"/>
<dbReference type="GO" id="GO:0006897">
    <property type="term" value="P:endocytosis"/>
    <property type="evidence" value="ECO:0000318"/>
    <property type="project" value="GO_Central"/>
</dbReference>
<dbReference type="GO" id="GO:0005886">
    <property type="term" value="C:plasma membrane"/>
    <property type="evidence" value="ECO:0000318"/>
    <property type="project" value="GO_Central"/>
</dbReference>
<protein>
    <recommendedName>
        <fullName evidence="15">Myosin motor domain-containing protein</fullName>
    </recommendedName>
</protein>
<dbReference type="Gene3D" id="1.10.10.820">
    <property type="match status" value="1"/>
</dbReference>
<gene>
    <name evidence="13" type="primary">20195647</name>
    <name evidence="12" type="ORF">HELRODRAFT_116401</name>
</gene>
<dbReference type="Pfam" id="PF06017">
    <property type="entry name" value="Myosin_TH1"/>
    <property type="match status" value="1"/>
</dbReference>
<dbReference type="Gene3D" id="3.40.850.10">
    <property type="entry name" value="Kinesin motor domain"/>
    <property type="match status" value="1"/>
</dbReference>
<dbReference type="InParanoid" id="T1EGE5"/>
<dbReference type="InterPro" id="IPR036961">
    <property type="entry name" value="Kinesin_motor_dom_sf"/>
</dbReference>
<dbReference type="GO" id="GO:0005902">
    <property type="term" value="C:microvillus"/>
    <property type="evidence" value="ECO:0000318"/>
    <property type="project" value="GO_Central"/>
</dbReference>
<keyword evidence="14" id="KW-1185">Reference proteome</keyword>
<dbReference type="FunFam" id="1.20.58.530:FF:000007">
    <property type="entry name" value="Myosin IE"/>
    <property type="match status" value="1"/>
</dbReference>
<dbReference type="InterPro" id="IPR027417">
    <property type="entry name" value="P-loop_NTPase"/>
</dbReference>
<dbReference type="Gene3D" id="1.20.120.720">
    <property type="entry name" value="Myosin VI head, motor domain, U50 subdomain"/>
    <property type="match status" value="1"/>
</dbReference>
<organism evidence="13 14">
    <name type="scientific">Helobdella robusta</name>
    <name type="common">Californian leech</name>
    <dbReference type="NCBI Taxonomy" id="6412"/>
    <lineage>
        <taxon>Eukaryota</taxon>
        <taxon>Metazoa</taxon>
        <taxon>Spiralia</taxon>
        <taxon>Lophotrochozoa</taxon>
        <taxon>Annelida</taxon>
        <taxon>Clitellata</taxon>
        <taxon>Hirudinea</taxon>
        <taxon>Rhynchobdellida</taxon>
        <taxon>Glossiphoniidae</taxon>
        <taxon>Helobdella</taxon>
    </lineage>
</organism>
<dbReference type="GO" id="GO:0005516">
    <property type="term" value="F:calmodulin binding"/>
    <property type="evidence" value="ECO:0007669"/>
    <property type="project" value="UniProtKB-KW"/>
</dbReference>